<gene>
    <name evidence="1" type="ORF">FF38_01521</name>
</gene>
<dbReference type="Pfam" id="PF06477">
    <property type="entry name" value="DUF1091"/>
    <property type="match status" value="1"/>
</dbReference>
<dbReference type="PANTHER" id="PTHR20898:SF0">
    <property type="entry name" value="DAEDALUS ON 3-RELATED"/>
    <property type="match status" value="1"/>
</dbReference>
<dbReference type="EMBL" id="JRES01000671">
    <property type="protein sequence ID" value="KNC29381.1"/>
    <property type="molecule type" value="Genomic_DNA"/>
</dbReference>
<comment type="caution">
    <text evidence="1">The sequence shown here is derived from an EMBL/GenBank/DDBJ whole genome shotgun (WGS) entry which is preliminary data.</text>
</comment>
<dbReference type="OrthoDB" id="7840513at2759"/>
<keyword evidence="2" id="KW-1185">Reference proteome</keyword>
<evidence type="ECO:0000313" key="2">
    <source>
        <dbReference type="Proteomes" id="UP000037069"/>
    </source>
</evidence>
<evidence type="ECO:0000313" key="1">
    <source>
        <dbReference type="EMBL" id="KNC29381.1"/>
    </source>
</evidence>
<dbReference type="AlphaFoldDB" id="A0A0L0CAW5"/>
<protein>
    <submittedName>
        <fullName evidence="1">Uncharacterized protein</fullName>
    </submittedName>
</protein>
<reference evidence="1 2" key="1">
    <citation type="journal article" date="2015" name="Nat. Commun.">
        <title>Lucilia cuprina genome unlocks parasitic fly biology to underpin future interventions.</title>
        <authorList>
            <person name="Anstead C.A."/>
            <person name="Korhonen P.K."/>
            <person name="Young N.D."/>
            <person name="Hall R.S."/>
            <person name="Jex A.R."/>
            <person name="Murali S.C."/>
            <person name="Hughes D.S."/>
            <person name="Lee S.F."/>
            <person name="Perry T."/>
            <person name="Stroehlein A.J."/>
            <person name="Ansell B.R."/>
            <person name="Breugelmans B."/>
            <person name="Hofmann A."/>
            <person name="Qu J."/>
            <person name="Dugan S."/>
            <person name="Lee S.L."/>
            <person name="Chao H."/>
            <person name="Dinh H."/>
            <person name="Han Y."/>
            <person name="Doddapaneni H.V."/>
            <person name="Worley K.C."/>
            <person name="Muzny D.M."/>
            <person name="Ioannidis P."/>
            <person name="Waterhouse R.M."/>
            <person name="Zdobnov E.M."/>
            <person name="James P.J."/>
            <person name="Bagnall N.H."/>
            <person name="Kotze A.C."/>
            <person name="Gibbs R.A."/>
            <person name="Richards S."/>
            <person name="Batterham P."/>
            <person name="Gasser R.B."/>
        </authorList>
    </citation>
    <scope>NUCLEOTIDE SEQUENCE [LARGE SCALE GENOMIC DNA]</scope>
    <source>
        <strain evidence="1 2">LS</strain>
        <tissue evidence="1">Full body</tissue>
    </source>
</reference>
<name>A0A0L0CAW5_LUCCU</name>
<sequence length="195" mass="23102">QENVTGTLLAGKILELVVILNWYNTKAFRLKLTNMKCNAMDKTFSKFEKCRVKAESRDLQYFQVYIKYYQLPIKEVQTRFYFLKRANGYKPFLYDFTLKCCFTKHLNSVTSIVWRWFTTVSNLNHSCPLTVSRNNLTLNSFNLILKILKLKRCENRYLQQQLSVLPILNGDYALFVNFSTNNVSRITMEFYATIF</sequence>
<feature type="non-terminal residue" evidence="1">
    <location>
        <position position="1"/>
    </location>
</feature>
<proteinExistence type="predicted"/>
<dbReference type="InterPro" id="IPR010512">
    <property type="entry name" value="DUF1091"/>
</dbReference>
<accession>A0A0L0CAW5</accession>
<dbReference type="PANTHER" id="PTHR20898">
    <property type="entry name" value="DAEDALUS ON 3-RELATED-RELATED"/>
    <property type="match status" value="1"/>
</dbReference>
<organism evidence="1 2">
    <name type="scientific">Lucilia cuprina</name>
    <name type="common">Green bottle fly</name>
    <name type="synonym">Australian sheep blowfly</name>
    <dbReference type="NCBI Taxonomy" id="7375"/>
    <lineage>
        <taxon>Eukaryota</taxon>
        <taxon>Metazoa</taxon>
        <taxon>Ecdysozoa</taxon>
        <taxon>Arthropoda</taxon>
        <taxon>Hexapoda</taxon>
        <taxon>Insecta</taxon>
        <taxon>Pterygota</taxon>
        <taxon>Neoptera</taxon>
        <taxon>Endopterygota</taxon>
        <taxon>Diptera</taxon>
        <taxon>Brachycera</taxon>
        <taxon>Muscomorpha</taxon>
        <taxon>Oestroidea</taxon>
        <taxon>Calliphoridae</taxon>
        <taxon>Luciliinae</taxon>
        <taxon>Lucilia</taxon>
    </lineage>
</organism>
<dbReference type="Proteomes" id="UP000037069">
    <property type="component" value="Unassembled WGS sequence"/>
</dbReference>
<feature type="non-terminal residue" evidence="1">
    <location>
        <position position="195"/>
    </location>
</feature>